<evidence type="ECO:0000313" key="3">
    <source>
        <dbReference type="Proteomes" id="UP001530400"/>
    </source>
</evidence>
<feature type="compositionally biased region" description="Polar residues" evidence="1">
    <location>
        <begin position="116"/>
        <end position="128"/>
    </location>
</feature>
<feature type="compositionally biased region" description="Basic and acidic residues" evidence="1">
    <location>
        <begin position="1"/>
        <end position="15"/>
    </location>
</feature>
<feature type="compositionally biased region" description="Basic and acidic residues" evidence="1">
    <location>
        <begin position="129"/>
        <end position="148"/>
    </location>
</feature>
<sequence>MHHDPPETLRVEDKFVSNGSLDGSTTLERKNTSSSDNDVTATMSTGSSSQGSFHVLTEPEAQENQETTPRCSPSRSPRRKSSLNKTDSMLRGSINAQDFFGAGRVFQEIDPKDNELSASKQGRVNNSEIAKKEAVGDDSSDRNTKVESTKIFVPGNTVQVQSEGEAISSPTAPVDARPRDVGDLVGRKCQCIIL</sequence>
<name>A0ABD3MRJ2_9STRA</name>
<feature type="region of interest" description="Disordered" evidence="1">
    <location>
        <begin position="111"/>
        <end position="181"/>
    </location>
</feature>
<evidence type="ECO:0000256" key="1">
    <source>
        <dbReference type="SAM" id="MobiDB-lite"/>
    </source>
</evidence>
<comment type="caution">
    <text evidence="2">The sequence shown here is derived from an EMBL/GenBank/DDBJ whole genome shotgun (WGS) entry which is preliminary data.</text>
</comment>
<gene>
    <name evidence="2" type="ORF">ACHAWO_008269</name>
</gene>
<organism evidence="2 3">
    <name type="scientific">Cyclotella atomus</name>
    <dbReference type="NCBI Taxonomy" id="382360"/>
    <lineage>
        <taxon>Eukaryota</taxon>
        <taxon>Sar</taxon>
        <taxon>Stramenopiles</taxon>
        <taxon>Ochrophyta</taxon>
        <taxon>Bacillariophyta</taxon>
        <taxon>Coscinodiscophyceae</taxon>
        <taxon>Thalassiosirophycidae</taxon>
        <taxon>Stephanodiscales</taxon>
        <taxon>Stephanodiscaceae</taxon>
        <taxon>Cyclotella</taxon>
    </lineage>
</organism>
<keyword evidence="3" id="KW-1185">Reference proteome</keyword>
<protein>
    <submittedName>
        <fullName evidence="2">Uncharacterized protein</fullName>
    </submittedName>
</protein>
<dbReference type="Proteomes" id="UP001530400">
    <property type="component" value="Unassembled WGS sequence"/>
</dbReference>
<evidence type="ECO:0000313" key="2">
    <source>
        <dbReference type="EMBL" id="KAL3766595.1"/>
    </source>
</evidence>
<dbReference type="AlphaFoldDB" id="A0ABD3MRJ2"/>
<feature type="region of interest" description="Disordered" evidence="1">
    <location>
        <begin position="1"/>
        <end position="91"/>
    </location>
</feature>
<reference evidence="2 3" key="1">
    <citation type="submission" date="2024-10" db="EMBL/GenBank/DDBJ databases">
        <title>Updated reference genomes for cyclostephanoid diatoms.</title>
        <authorList>
            <person name="Roberts W.R."/>
            <person name="Alverson A.J."/>
        </authorList>
    </citation>
    <scope>NUCLEOTIDE SEQUENCE [LARGE SCALE GENOMIC DNA]</scope>
    <source>
        <strain evidence="2 3">AJA010-31</strain>
    </source>
</reference>
<accession>A0ABD3MRJ2</accession>
<dbReference type="EMBL" id="JALLPJ020001383">
    <property type="protein sequence ID" value="KAL3766595.1"/>
    <property type="molecule type" value="Genomic_DNA"/>
</dbReference>
<proteinExistence type="predicted"/>
<feature type="compositionally biased region" description="Polar residues" evidence="1">
    <location>
        <begin position="17"/>
        <end position="52"/>
    </location>
</feature>